<dbReference type="OrthoDB" id="10070467at2759"/>
<reference evidence="8" key="4">
    <citation type="submission" date="2025-09" db="UniProtKB">
        <authorList>
            <consortium name="Ensembl"/>
        </authorList>
    </citation>
    <scope>IDENTIFICATION</scope>
    <source>
        <strain evidence="8">JP 163 A</strain>
    </source>
</reference>
<dbReference type="InterPro" id="IPR001073">
    <property type="entry name" value="C1q_dom"/>
</dbReference>
<evidence type="ECO:0000313" key="9">
    <source>
        <dbReference type="Proteomes" id="UP000002852"/>
    </source>
</evidence>
<proteinExistence type="predicted"/>
<feature type="chain" id="PRO_5017354444" evidence="6">
    <location>
        <begin position="22"/>
        <end position="263"/>
    </location>
</feature>
<keyword evidence="9" id="KW-1185">Reference proteome</keyword>
<evidence type="ECO:0000313" key="8">
    <source>
        <dbReference type="Ensembl" id="ENSXMAP00000029343.1"/>
    </source>
</evidence>
<dbReference type="OMA" id="NIYMVLK"/>
<feature type="coiled-coil region" evidence="4">
    <location>
        <begin position="89"/>
        <end position="126"/>
    </location>
</feature>
<dbReference type="STRING" id="8083.ENSXMAP00000029343"/>
<comment type="subcellular location">
    <subcellularLocation>
        <location evidence="1">Secreted</location>
    </subcellularLocation>
</comment>
<reference evidence="9" key="1">
    <citation type="submission" date="2012-01" db="EMBL/GenBank/DDBJ databases">
        <authorList>
            <person name="Walter R."/>
            <person name="Schartl M."/>
            <person name="Warren W."/>
        </authorList>
    </citation>
    <scope>NUCLEOTIDE SEQUENCE [LARGE SCALE GENOMIC DNA]</scope>
    <source>
        <strain evidence="9">JP 163 A</strain>
    </source>
</reference>
<evidence type="ECO:0000256" key="5">
    <source>
        <dbReference type="SAM" id="MobiDB-lite"/>
    </source>
</evidence>
<dbReference type="Pfam" id="PF00386">
    <property type="entry name" value="C1q"/>
    <property type="match status" value="1"/>
</dbReference>
<evidence type="ECO:0000256" key="6">
    <source>
        <dbReference type="SAM" id="SignalP"/>
    </source>
</evidence>
<keyword evidence="3 6" id="KW-0732">Signal</keyword>
<evidence type="ECO:0000256" key="2">
    <source>
        <dbReference type="ARBA" id="ARBA00022525"/>
    </source>
</evidence>
<organism evidence="8 9">
    <name type="scientific">Xiphophorus maculatus</name>
    <name type="common">Southern platyfish</name>
    <name type="synonym">Platypoecilus maculatus</name>
    <dbReference type="NCBI Taxonomy" id="8083"/>
    <lineage>
        <taxon>Eukaryota</taxon>
        <taxon>Metazoa</taxon>
        <taxon>Chordata</taxon>
        <taxon>Craniata</taxon>
        <taxon>Vertebrata</taxon>
        <taxon>Euteleostomi</taxon>
        <taxon>Actinopterygii</taxon>
        <taxon>Neopterygii</taxon>
        <taxon>Teleostei</taxon>
        <taxon>Neoteleostei</taxon>
        <taxon>Acanthomorphata</taxon>
        <taxon>Ovalentaria</taxon>
        <taxon>Atherinomorphae</taxon>
        <taxon>Cyprinodontiformes</taxon>
        <taxon>Poeciliidae</taxon>
        <taxon>Poeciliinae</taxon>
        <taxon>Xiphophorus</taxon>
    </lineage>
</organism>
<keyword evidence="4" id="KW-0175">Coiled coil</keyword>
<dbReference type="PANTHER" id="PTHR22923:SF102">
    <property type="entry name" value="CEREBELLIN 13-RELATED"/>
    <property type="match status" value="1"/>
</dbReference>
<reference evidence="9" key="2">
    <citation type="journal article" date="2013" name="Nat. Genet.">
        <title>The genome of the platyfish, Xiphophorus maculatus, provides insights into evolutionary adaptation and several complex traits.</title>
        <authorList>
            <person name="Schartl M."/>
            <person name="Walter R.B."/>
            <person name="Shen Y."/>
            <person name="Garcia T."/>
            <person name="Catchen J."/>
            <person name="Amores A."/>
            <person name="Braasch I."/>
            <person name="Chalopin D."/>
            <person name="Volff J.N."/>
            <person name="Lesch K.P."/>
            <person name="Bisazza A."/>
            <person name="Minx P."/>
            <person name="Hillier L."/>
            <person name="Wilson R.K."/>
            <person name="Fuerstenberg S."/>
            <person name="Boore J."/>
            <person name="Searle S."/>
            <person name="Postlethwait J.H."/>
            <person name="Warren W.C."/>
        </authorList>
    </citation>
    <scope>NUCLEOTIDE SEQUENCE [LARGE SCALE GENOMIC DNA]</scope>
    <source>
        <strain evidence="9">JP 163 A</strain>
    </source>
</reference>
<evidence type="ECO:0000256" key="1">
    <source>
        <dbReference type="ARBA" id="ARBA00004613"/>
    </source>
</evidence>
<evidence type="ECO:0000256" key="3">
    <source>
        <dbReference type="ARBA" id="ARBA00022729"/>
    </source>
</evidence>
<dbReference type="SMART" id="SM00110">
    <property type="entry name" value="C1Q"/>
    <property type="match status" value="1"/>
</dbReference>
<name>A0A3B5QEK0_XIPMA</name>
<evidence type="ECO:0000259" key="7">
    <source>
        <dbReference type="PROSITE" id="PS50871"/>
    </source>
</evidence>
<feature type="domain" description="C1q" evidence="7">
    <location>
        <begin position="127"/>
        <end position="263"/>
    </location>
</feature>
<dbReference type="InterPro" id="IPR050822">
    <property type="entry name" value="Cerebellin_Synaptic_Org"/>
</dbReference>
<sequence length="263" mass="29037">MGFPPVMLLMCLVVGLSTCRAEGEDNQIRVTETTEEEQENHLTERVAEDTETPDQDLQTVTVEASNSGSPEKGCEPNIYMVLKELGALQERQKATVSALEETNRKLEASEKKIDVLNSSLTEMRRTYQGHQVAFSAALPKDGTIGPVNVLYPLVYKHVLSNIGGHYSPVTGYFTAPVRGIYYFSFYSFCWAGDGTSGGSLYRNENQVVSWYGYTKTAPVSGSNSAILLLQAGDMVNVRLWDGRKISDNVNKYSTFSGFLLSPM</sequence>
<dbReference type="PROSITE" id="PS50871">
    <property type="entry name" value="C1Q"/>
    <property type="match status" value="1"/>
</dbReference>
<dbReference type="KEGG" id="xma:106700089"/>
<dbReference type="RefSeq" id="XP_014329572.1">
    <property type="nucleotide sequence ID" value="XM_014474086.2"/>
</dbReference>
<reference evidence="8" key="3">
    <citation type="submission" date="2025-08" db="UniProtKB">
        <authorList>
            <consortium name="Ensembl"/>
        </authorList>
    </citation>
    <scope>IDENTIFICATION</scope>
    <source>
        <strain evidence="8">JP 163 A</strain>
    </source>
</reference>
<feature type="signal peptide" evidence="6">
    <location>
        <begin position="1"/>
        <end position="21"/>
    </location>
</feature>
<dbReference type="AlphaFoldDB" id="A0A3B5QEK0"/>
<accession>A0A3B5QEK0</accession>
<feature type="region of interest" description="Disordered" evidence="5">
    <location>
        <begin position="32"/>
        <end position="55"/>
    </location>
</feature>
<dbReference type="PANTHER" id="PTHR22923">
    <property type="entry name" value="CEREBELLIN-RELATED"/>
    <property type="match status" value="1"/>
</dbReference>
<dbReference type="InParanoid" id="A0A3B5QEK0"/>
<dbReference type="GeneID" id="106700089"/>
<dbReference type="InterPro" id="IPR008983">
    <property type="entry name" value="Tumour_necrosis_fac-like_dom"/>
</dbReference>
<dbReference type="GeneTree" id="ENSGT00940000163520"/>
<feature type="compositionally biased region" description="Basic and acidic residues" evidence="5">
    <location>
        <begin position="39"/>
        <end position="48"/>
    </location>
</feature>
<keyword evidence="2" id="KW-0964">Secreted</keyword>
<evidence type="ECO:0000256" key="4">
    <source>
        <dbReference type="SAM" id="Coils"/>
    </source>
</evidence>
<dbReference type="GO" id="GO:0005576">
    <property type="term" value="C:extracellular region"/>
    <property type="evidence" value="ECO:0007669"/>
    <property type="project" value="UniProtKB-SubCell"/>
</dbReference>
<dbReference type="Gene3D" id="2.60.120.40">
    <property type="match status" value="1"/>
</dbReference>
<dbReference type="SUPFAM" id="SSF49842">
    <property type="entry name" value="TNF-like"/>
    <property type="match status" value="1"/>
</dbReference>
<dbReference type="Proteomes" id="UP000002852">
    <property type="component" value="Unassembled WGS sequence"/>
</dbReference>
<dbReference type="Ensembl" id="ENSXMAT00000022987.1">
    <property type="protein sequence ID" value="ENSXMAP00000029343.1"/>
    <property type="gene ID" value="ENSXMAG00000026695.1"/>
</dbReference>
<protein>
    <submittedName>
        <fullName evidence="8">Complement C1q-like protein 2</fullName>
    </submittedName>
</protein>
<dbReference type="PRINTS" id="PR00007">
    <property type="entry name" value="COMPLEMNTC1Q"/>
</dbReference>